<comment type="subcellular location">
    <subcellularLocation>
        <location evidence="1">Cell membrane</location>
        <topology evidence="1">Multi-pass membrane protein</topology>
    </subcellularLocation>
</comment>
<keyword evidence="3 6" id="KW-0812">Transmembrane</keyword>
<feature type="transmembrane region" description="Helical" evidence="6">
    <location>
        <begin position="60"/>
        <end position="78"/>
    </location>
</feature>
<reference evidence="7" key="1">
    <citation type="submission" date="2020-10" db="EMBL/GenBank/DDBJ databases">
        <authorList>
            <person name="Gilroy R."/>
        </authorList>
    </citation>
    <scope>NUCLEOTIDE SEQUENCE</scope>
    <source>
        <strain evidence="7">ChiBcec7-5410</strain>
    </source>
</reference>
<evidence type="ECO:0000313" key="8">
    <source>
        <dbReference type="Proteomes" id="UP000824160"/>
    </source>
</evidence>
<comment type="caution">
    <text evidence="7">The sequence shown here is derived from an EMBL/GenBank/DDBJ whole genome shotgun (WGS) entry which is preliminary data.</text>
</comment>
<proteinExistence type="predicted"/>
<evidence type="ECO:0000313" key="7">
    <source>
        <dbReference type="EMBL" id="HIT93736.1"/>
    </source>
</evidence>
<name>A0A9D1H5S5_9FIRM</name>
<keyword evidence="5 6" id="KW-0472">Membrane</keyword>
<organism evidence="7 8">
    <name type="scientific">Candidatus Faecivivens stercoripullorum</name>
    <dbReference type="NCBI Taxonomy" id="2840805"/>
    <lineage>
        <taxon>Bacteria</taxon>
        <taxon>Bacillati</taxon>
        <taxon>Bacillota</taxon>
        <taxon>Clostridia</taxon>
        <taxon>Eubacteriales</taxon>
        <taxon>Oscillospiraceae</taxon>
        <taxon>Oscillospiraceae incertae sedis</taxon>
        <taxon>Candidatus Faecivivens</taxon>
    </lineage>
</organism>
<evidence type="ECO:0000256" key="4">
    <source>
        <dbReference type="ARBA" id="ARBA00022989"/>
    </source>
</evidence>
<feature type="non-terminal residue" evidence="7">
    <location>
        <position position="131"/>
    </location>
</feature>
<evidence type="ECO:0000256" key="6">
    <source>
        <dbReference type="SAM" id="Phobius"/>
    </source>
</evidence>
<dbReference type="GO" id="GO:0005886">
    <property type="term" value="C:plasma membrane"/>
    <property type="evidence" value="ECO:0007669"/>
    <property type="project" value="UniProtKB-SubCell"/>
</dbReference>
<reference evidence="7" key="2">
    <citation type="journal article" date="2021" name="PeerJ">
        <title>Extensive microbial diversity within the chicken gut microbiome revealed by metagenomics and culture.</title>
        <authorList>
            <person name="Gilroy R."/>
            <person name="Ravi A."/>
            <person name="Getino M."/>
            <person name="Pursley I."/>
            <person name="Horton D.L."/>
            <person name="Alikhan N.F."/>
            <person name="Baker D."/>
            <person name="Gharbi K."/>
            <person name="Hall N."/>
            <person name="Watson M."/>
            <person name="Adriaenssens E.M."/>
            <person name="Foster-Nyarko E."/>
            <person name="Jarju S."/>
            <person name="Secka A."/>
            <person name="Antonio M."/>
            <person name="Oren A."/>
            <person name="Chaudhuri R.R."/>
            <person name="La Ragione R."/>
            <person name="Hildebrand F."/>
            <person name="Pallen M.J."/>
        </authorList>
    </citation>
    <scope>NUCLEOTIDE SEQUENCE</scope>
    <source>
        <strain evidence="7">ChiBcec7-5410</strain>
    </source>
</reference>
<evidence type="ECO:0000256" key="5">
    <source>
        <dbReference type="ARBA" id="ARBA00023136"/>
    </source>
</evidence>
<keyword evidence="2" id="KW-1003">Cell membrane</keyword>
<evidence type="ECO:0000256" key="2">
    <source>
        <dbReference type="ARBA" id="ARBA00022475"/>
    </source>
</evidence>
<dbReference type="EMBL" id="DVLW01000027">
    <property type="protein sequence ID" value="HIT93736.1"/>
    <property type="molecule type" value="Genomic_DNA"/>
</dbReference>
<dbReference type="Proteomes" id="UP000824160">
    <property type="component" value="Unassembled WGS sequence"/>
</dbReference>
<protein>
    <submittedName>
        <fullName evidence="7">YitT family protein</fullName>
    </submittedName>
</protein>
<evidence type="ECO:0000256" key="1">
    <source>
        <dbReference type="ARBA" id="ARBA00004651"/>
    </source>
</evidence>
<gene>
    <name evidence="7" type="ORF">IAC43_00970</name>
</gene>
<dbReference type="PANTHER" id="PTHR33545">
    <property type="entry name" value="UPF0750 MEMBRANE PROTEIN YITT-RELATED"/>
    <property type="match status" value="1"/>
</dbReference>
<dbReference type="Pfam" id="PF02588">
    <property type="entry name" value="YitT_membrane"/>
    <property type="match status" value="1"/>
</dbReference>
<keyword evidence="4 6" id="KW-1133">Transmembrane helix</keyword>
<dbReference type="InterPro" id="IPR051461">
    <property type="entry name" value="UPF0750_membrane"/>
</dbReference>
<dbReference type="PANTHER" id="PTHR33545:SF5">
    <property type="entry name" value="UPF0750 MEMBRANE PROTEIN YITT"/>
    <property type="match status" value="1"/>
</dbReference>
<accession>A0A9D1H5S5</accession>
<dbReference type="AlphaFoldDB" id="A0A9D1H5S5"/>
<evidence type="ECO:0000256" key="3">
    <source>
        <dbReference type="ARBA" id="ARBA00022692"/>
    </source>
</evidence>
<sequence>MNKYLSKENMKEFLLVTAGTLLVTIGVYFFKFPNNFSTGGVSGISIVLTKFFPHFSASNFVTFLNMFLLVIGFLVFGKGFGAKTAYSTILMSGVLELLDFFVPMSKPLTNQPLMELIFAVGLPAVGSAILF</sequence>
<dbReference type="InterPro" id="IPR003740">
    <property type="entry name" value="YitT"/>
</dbReference>
<feature type="transmembrane region" description="Helical" evidence="6">
    <location>
        <begin position="12"/>
        <end position="30"/>
    </location>
</feature>